<evidence type="ECO:0000313" key="2">
    <source>
        <dbReference type="EMBL" id="GAA1998053.1"/>
    </source>
</evidence>
<reference evidence="2 3" key="1">
    <citation type="journal article" date="2019" name="Int. J. Syst. Evol. Microbiol.">
        <title>The Global Catalogue of Microorganisms (GCM) 10K type strain sequencing project: providing services to taxonomists for standard genome sequencing and annotation.</title>
        <authorList>
            <consortium name="The Broad Institute Genomics Platform"/>
            <consortium name="The Broad Institute Genome Sequencing Center for Infectious Disease"/>
            <person name="Wu L."/>
            <person name="Ma J."/>
        </authorList>
    </citation>
    <scope>NUCLEOTIDE SEQUENCE [LARGE SCALE GENOMIC DNA]</scope>
    <source>
        <strain evidence="2 3">JCM 15313</strain>
    </source>
</reference>
<sequence length="85" mass="8770">MGVSALERPSRSARYSDVGEITRIPVGANGPAIDPNPHGTPVHVRSLVAPATCPAAVSAAIAPPRHLPPRTRGPHGTHITTPCQT</sequence>
<evidence type="ECO:0000256" key="1">
    <source>
        <dbReference type="SAM" id="MobiDB-lite"/>
    </source>
</evidence>
<evidence type="ECO:0000313" key="3">
    <source>
        <dbReference type="Proteomes" id="UP001501585"/>
    </source>
</evidence>
<comment type="caution">
    <text evidence="2">The sequence shown here is derived from an EMBL/GenBank/DDBJ whole genome shotgun (WGS) entry which is preliminary data.</text>
</comment>
<name>A0ABN2T3N9_9ACTN</name>
<protein>
    <submittedName>
        <fullName evidence="2">Uncharacterized protein</fullName>
    </submittedName>
</protein>
<keyword evidence="3" id="KW-1185">Reference proteome</keyword>
<organism evidence="2 3">
    <name type="scientific">Nocardiopsis rhodophaea</name>
    <dbReference type="NCBI Taxonomy" id="280238"/>
    <lineage>
        <taxon>Bacteria</taxon>
        <taxon>Bacillati</taxon>
        <taxon>Actinomycetota</taxon>
        <taxon>Actinomycetes</taxon>
        <taxon>Streptosporangiales</taxon>
        <taxon>Nocardiopsidaceae</taxon>
        <taxon>Nocardiopsis</taxon>
    </lineage>
</organism>
<dbReference type="Proteomes" id="UP001501585">
    <property type="component" value="Unassembled WGS sequence"/>
</dbReference>
<feature type="region of interest" description="Disordered" evidence="1">
    <location>
        <begin position="61"/>
        <end position="85"/>
    </location>
</feature>
<proteinExistence type="predicted"/>
<gene>
    <name evidence="2" type="ORF">GCM10009799_26320</name>
</gene>
<accession>A0ABN2T3N9</accession>
<dbReference type="EMBL" id="BAAAPC010000010">
    <property type="protein sequence ID" value="GAA1998053.1"/>
    <property type="molecule type" value="Genomic_DNA"/>
</dbReference>